<accession>A0A9D5C0R9</accession>
<comment type="caution">
    <text evidence="5">The sequence shown here is derived from an EMBL/GenBank/DDBJ whole genome shotgun (WGS) entry which is preliminary data.</text>
</comment>
<keyword evidence="1" id="KW-0346">Stress response</keyword>
<protein>
    <recommendedName>
        <fullName evidence="4">SHSP domain-containing protein</fullName>
    </recommendedName>
</protein>
<dbReference type="InterPro" id="IPR031107">
    <property type="entry name" value="Small_HSP"/>
</dbReference>
<dbReference type="Pfam" id="PF00011">
    <property type="entry name" value="HSP20"/>
    <property type="match status" value="1"/>
</dbReference>
<evidence type="ECO:0000256" key="1">
    <source>
        <dbReference type="ARBA" id="ARBA00023016"/>
    </source>
</evidence>
<dbReference type="AlphaFoldDB" id="A0A9D5C0R9"/>
<feature type="domain" description="SHSP" evidence="4">
    <location>
        <begin position="35"/>
        <end position="149"/>
    </location>
</feature>
<proteinExistence type="inferred from homology"/>
<dbReference type="EMBL" id="JAGGNH010000009">
    <property type="protein sequence ID" value="KAJ0964355.1"/>
    <property type="molecule type" value="Genomic_DNA"/>
</dbReference>
<organism evidence="5 6">
    <name type="scientific">Dioscorea zingiberensis</name>
    <dbReference type="NCBI Taxonomy" id="325984"/>
    <lineage>
        <taxon>Eukaryota</taxon>
        <taxon>Viridiplantae</taxon>
        <taxon>Streptophyta</taxon>
        <taxon>Embryophyta</taxon>
        <taxon>Tracheophyta</taxon>
        <taxon>Spermatophyta</taxon>
        <taxon>Magnoliopsida</taxon>
        <taxon>Liliopsida</taxon>
        <taxon>Dioscoreales</taxon>
        <taxon>Dioscoreaceae</taxon>
        <taxon>Dioscorea</taxon>
    </lineage>
</organism>
<reference evidence="5" key="1">
    <citation type="submission" date="2021-03" db="EMBL/GenBank/DDBJ databases">
        <authorList>
            <person name="Li Z."/>
            <person name="Yang C."/>
        </authorList>
    </citation>
    <scope>NUCLEOTIDE SEQUENCE</scope>
    <source>
        <strain evidence="5">Dzin_1.0</strain>
        <tissue evidence="5">Leaf</tissue>
    </source>
</reference>
<evidence type="ECO:0000256" key="3">
    <source>
        <dbReference type="RuleBase" id="RU003616"/>
    </source>
</evidence>
<keyword evidence="6" id="KW-1185">Reference proteome</keyword>
<dbReference type="PANTHER" id="PTHR11527">
    <property type="entry name" value="HEAT-SHOCK PROTEIN 20 FAMILY MEMBER"/>
    <property type="match status" value="1"/>
</dbReference>
<evidence type="ECO:0000313" key="6">
    <source>
        <dbReference type="Proteomes" id="UP001085076"/>
    </source>
</evidence>
<evidence type="ECO:0000313" key="5">
    <source>
        <dbReference type="EMBL" id="KAJ0964355.1"/>
    </source>
</evidence>
<dbReference type="SUPFAM" id="SSF49764">
    <property type="entry name" value="HSP20-like chaperones"/>
    <property type="match status" value="1"/>
</dbReference>
<dbReference type="PROSITE" id="PS01031">
    <property type="entry name" value="SHSP"/>
    <property type="match status" value="1"/>
</dbReference>
<dbReference type="InterPro" id="IPR002068">
    <property type="entry name" value="A-crystallin/Hsp20_dom"/>
</dbReference>
<dbReference type="OrthoDB" id="1245404at2759"/>
<dbReference type="InterPro" id="IPR008978">
    <property type="entry name" value="HSP20-like_chaperone"/>
</dbReference>
<evidence type="ECO:0000259" key="4">
    <source>
        <dbReference type="PROSITE" id="PS01031"/>
    </source>
</evidence>
<dbReference type="Proteomes" id="UP001085076">
    <property type="component" value="Miscellaneous, Linkage group lg09"/>
</dbReference>
<gene>
    <name evidence="5" type="ORF">J5N97_029477</name>
</gene>
<comment type="similarity">
    <text evidence="2 3">Belongs to the small heat shock protein (HSP20) family.</text>
</comment>
<evidence type="ECO:0000256" key="2">
    <source>
        <dbReference type="PROSITE-ProRule" id="PRU00285"/>
    </source>
</evidence>
<reference evidence="5" key="2">
    <citation type="journal article" date="2022" name="Hortic Res">
        <title>The genome of Dioscorea zingiberensis sheds light on the biosynthesis, origin and evolution of the medicinally important diosgenin saponins.</title>
        <authorList>
            <person name="Li Y."/>
            <person name="Tan C."/>
            <person name="Li Z."/>
            <person name="Guo J."/>
            <person name="Li S."/>
            <person name="Chen X."/>
            <person name="Wang C."/>
            <person name="Dai X."/>
            <person name="Yang H."/>
            <person name="Song W."/>
            <person name="Hou L."/>
            <person name="Xu J."/>
            <person name="Tong Z."/>
            <person name="Xu A."/>
            <person name="Yuan X."/>
            <person name="Wang W."/>
            <person name="Yang Q."/>
            <person name="Chen L."/>
            <person name="Sun Z."/>
            <person name="Wang K."/>
            <person name="Pan B."/>
            <person name="Chen J."/>
            <person name="Bao Y."/>
            <person name="Liu F."/>
            <person name="Qi X."/>
            <person name="Gang D.R."/>
            <person name="Wen J."/>
            <person name="Li J."/>
        </authorList>
    </citation>
    <scope>NUCLEOTIDE SEQUENCE</scope>
    <source>
        <strain evidence="5">Dzin_1.0</strain>
    </source>
</reference>
<name>A0A9D5C0R9_9LILI</name>
<sequence>MSIISLFGRRGSKANTGESTLALDLWDPFESFAFAASPIMSTQTDWKETPEAHIYIADVPGLKKDEVKIEVEEEKVLKISGQKKKETEEKNEKWHRIERSSGGFLQTIKLPPNANTSKVKAVLENGVLTVTVPKDNDKKAVGRFIEISG</sequence>
<dbReference type="Gene3D" id="2.60.40.790">
    <property type="match status" value="1"/>
</dbReference>